<name>A0A1M7MAS3_9FLAO</name>
<organism evidence="1 2">
    <name type="scientific">Flavobacterium xinjiangense</name>
    <dbReference type="NCBI Taxonomy" id="178356"/>
    <lineage>
        <taxon>Bacteria</taxon>
        <taxon>Pseudomonadati</taxon>
        <taxon>Bacteroidota</taxon>
        <taxon>Flavobacteriia</taxon>
        <taxon>Flavobacteriales</taxon>
        <taxon>Flavobacteriaceae</taxon>
        <taxon>Flavobacterium</taxon>
    </lineage>
</organism>
<dbReference type="PANTHER" id="PTHR11669">
    <property type="entry name" value="REPLICATION FACTOR C / DNA POLYMERASE III GAMMA-TAU SUBUNIT"/>
    <property type="match status" value="1"/>
</dbReference>
<dbReference type="InterPro" id="IPR050238">
    <property type="entry name" value="DNA_Rep/Repair_Clamp_Loader"/>
</dbReference>
<evidence type="ECO:0000313" key="1">
    <source>
        <dbReference type="EMBL" id="SHM87407.1"/>
    </source>
</evidence>
<dbReference type="Pfam" id="PF13177">
    <property type="entry name" value="DNA_pol3_delta2"/>
    <property type="match status" value="1"/>
</dbReference>
<dbReference type="EMBL" id="FRCL01000008">
    <property type="protein sequence ID" value="SHM87407.1"/>
    <property type="molecule type" value="Genomic_DNA"/>
</dbReference>
<keyword evidence="2" id="KW-1185">Reference proteome</keyword>
<dbReference type="PANTHER" id="PTHR11669:SF8">
    <property type="entry name" value="DNA POLYMERASE III SUBUNIT DELTA"/>
    <property type="match status" value="1"/>
</dbReference>
<dbReference type="AlphaFoldDB" id="A0A1M7MAS3"/>
<evidence type="ECO:0000313" key="2">
    <source>
        <dbReference type="Proteomes" id="UP000184092"/>
    </source>
</evidence>
<dbReference type="GO" id="GO:0006261">
    <property type="term" value="P:DNA-templated DNA replication"/>
    <property type="evidence" value="ECO:0007669"/>
    <property type="project" value="TreeGrafter"/>
</dbReference>
<accession>A0A1M7MAS3</accession>
<proteinExistence type="predicted"/>
<protein>
    <submittedName>
        <fullName evidence="1">DNA polymerase-3 subunit delta</fullName>
    </submittedName>
</protein>
<gene>
    <name evidence="1" type="ORF">SAMN05216269_10834</name>
</gene>
<dbReference type="Gene3D" id="3.40.50.300">
    <property type="entry name" value="P-loop containing nucleotide triphosphate hydrolases"/>
    <property type="match status" value="1"/>
</dbReference>
<reference evidence="2" key="1">
    <citation type="submission" date="2016-11" db="EMBL/GenBank/DDBJ databases">
        <authorList>
            <person name="Varghese N."/>
            <person name="Submissions S."/>
        </authorList>
    </citation>
    <scope>NUCLEOTIDE SEQUENCE [LARGE SCALE GENOMIC DNA]</scope>
    <source>
        <strain evidence="2">CGMCC 1.2749</strain>
    </source>
</reference>
<sequence length="398" mass="45446">MLAKILDSTIFFYLCFMQFSEILGQENIKSHLTKSANLGRIPHAQLFVGPEGSGTLAMAIAYAQYIICSNQNAENSGSNEACNLKFNKISHPDLHFIYPTVSTEDVKTKPKSIDFITEWRQFLSENLYGSLFDWYQMLGVKNKQGEIRVDDAQEILKSLALKSYEGGYKIMIIWMADKLNTAASNKLLKLLEEPTDKTVFILISENEEDIIQTIRSRCQVLHFNGLPEKIIADALVSRENIESKTAVKIAHQAQGNYNKALQLLQPDSESVFFEKWFVDWVRAAFRAKGNAAAIQDLIQWSEQIAGLGRETQKKFLHFCIDMFRQALLLNYQTPSLVYIEPQVEKFKLENFAPFVNGNNINDIFQELSDAMYHIERNGNAKIILTDLSIKLTRLIHKK</sequence>
<dbReference type="InterPro" id="IPR027417">
    <property type="entry name" value="P-loop_NTPase"/>
</dbReference>
<dbReference type="Proteomes" id="UP000184092">
    <property type="component" value="Unassembled WGS sequence"/>
</dbReference>
<dbReference type="STRING" id="178356.SAMN05216269_10834"/>
<dbReference type="SUPFAM" id="SSF52540">
    <property type="entry name" value="P-loop containing nucleoside triphosphate hydrolases"/>
    <property type="match status" value="1"/>
</dbReference>